<reference evidence="1 2" key="1">
    <citation type="journal article" date="2011" name="PLoS Genet.">
        <title>Azospirillum genomes reveal transition of bacteria from aquatic to terrestrial environments.</title>
        <authorList>
            <person name="Wisniewski-Dye F."/>
            <person name="Borziak K."/>
            <person name="Khalsa-Moyers G."/>
            <person name="Alexandre G."/>
            <person name="Sukharnikov L.O."/>
            <person name="Wuichet K."/>
            <person name="Hurst G.B."/>
            <person name="McDonald W.H."/>
            <person name="Robertson J.S."/>
            <person name="Barbe V."/>
            <person name="Calteau A."/>
            <person name="Rouy Z."/>
            <person name="Mangenot S."/>
            <person name="Prigent-Combaret C."/>
            <person name="Normand P."/>
            <person name="Boyer M."/>
            <person name="Siguier P."/>
            <person name="Dessaux Y."/>
            <person name="Elmerich C."/>
            <person name="Condemine G."/>
            <person name="Krishnen G."/>
            <person name="Kennedy I."/>
            <person name="Paterson A.H."/>
            <person name="Gonzalez V."/>
            <person name="Mavingui P."/>
            <person name="Zhulin I.B."/>
        </authorList>
    </citation>
    <scope>NUCLEOTIDE SEQUENCE [LARGE SCALE GENOMIC DNA]</scope>
    <source>
        <strain evidence="1 2">Sp245</strain>
    </source>
</reference>
<gene>
    <name evidence="1" type="ORF">AZOBR_p150086</name>
</gene>
<dbReference type="EMBL" id="HE577328">
    <property type="protein sequence ID" value="CCD00222.1"/>
    <property type="molecule type" value="Genomic_DNA"/>
</dbReference>
<keyword evidence="2" id="KW-1185">Reference proteome</keyword>
<dbReference type="Proteomes" id="UP000007319">
    <property type="component" value="Plasmid AZOBR_p1"/>
</dbReference>
<dbReference type="KEGG" id="abs:AZOBR_p150086"/>
<name>A0A9P1JUR8_9PROT</name>
<keyword evidence="1" id="KW-0614">Plasmid</keyword>
<accession>A0A9P1JUR8</accession>
<evidence type="ECO:0000313" key="1">
    <source>
        <dbReference type="EMBL" id="CCD00222.1"/>
    </source>
</evidence>
<evidence type="ECO:0000313" key="2">
    <source>
        <dbReference type="Proteomes" id="UP000007319"/>
    </source>
</evidence>
<sequence length="32" mass="3255">MGPGMINNTADAAVKASQASIGIIISLWTAHD</sequence>
<geneLocation type="plasmid" evidence="1 2">
    <name>AZOBR_p1</name>
</geneLocation>
<dbReference type="AlphaFoldDB" id="A0A9P1JUR8"/>
<organism evidence="1 2">
    <name type="scientific">Azospirillum baldaniorum</name>
    <dbReference type="NCBI Taxonomy" id="1064539"/>
    <lineage>
        <taxon>Bacteria</taxon>
        <taxon>Pseudomonadati</taxon>
        <taxon>Pseudomonadota</taxon>
        <taxon>Alphaproteobacteria</taxon>
        <taxon>Rhodospirillales</taxon>
        <taxon>Azospirillaceae</taxon>
        <taxon>Azospirillum</taxon>
    </lineage>
</organism>
<protein>
    <submittedName>
        <fullName evidence="1">Uncharacterized protein</fullName>
    </submittedName>
</protein>
<proteinExistence type="predicted"/>